<organism evidence="4 5">
    <name type="scientific">Robbsia andropogonis</name>
    <dbReference type="NCBI Taxonomy" id="28092"/>
    <lineage>
        <taxon>Bacteria</taxon>
        <taxon>Pseudomonadati</taxon>
        <taxon>Pseudomonadota</taxon>
        <taxon>Betaproteobacteria</taxon>
        <taxon>Burkholderiales</taxon>
        <taxon>Burkholderiaceae</taxon>
        <taxon>Robbsia</taxon>
    </lineage>
</organism>
<sequence>MLLSLNNVEYEDTYARIATAWRARGYESWSSVVSACSQHGRLFRITFARDRPEHFVKQFSHMVKASGLLLRVGNRLDLFLGAEEMLDFYEARGVYPPSDITDISMLGHVDIQSEPHVVLSSPSRSAGVQKRGAPPSAILGGKTAMVLDDDVVSRRVISRMLGREGCAVQSLAEAEPAFQLLRTEVPDIVILDVVLGGVIDGLDFCESMRSQAHLAKTPVIFVSGHGSSGIRDRVQQYAAVFLDKPVKLEQFKQAVESLSG</sequence>
<gene>
    <name evidence="4" type="ORF">WM40_11710</name>
</gene>
<feature type="domain" description="Response regulatory" evidence="3">
    <location>
        <begin position="143"/>
        <end position="259"/>
    </location>
</feature>
<keyword evidence="1 2" id="KW-0597">Phosphoprotein</keyword>
<dbReference type="InterPro" id="IPR011006">
    <property type="entry name" value="CheY-like_superfamily"/>
</dbReference>
<dbReference type="Pfam" id="PF00072">
    <property type="entry name" value="Response_reg"/>
    <property type="match status" value="1"/>
</dbReference>
<dbReference type="Gene3D" id="3.40.50.2300">
    <property type="match status" value="1"/>
</dbReference>
<dbReference type="SUPFAM" id="SSF52172">
    <property type="entry name" value="CheY-like"/>
    <property type="match status" value="1"/>
</dbReference>
<evidence type="ECO:0000259" key="3">
    <source>
        <dbReference type="PROSITE" id="PS50110"/>
    </source>
</evidence>
<dbReference type="InterPro" id="IPR001789">
    <property type="entry name" value="Sig_transdc_resp-reg_receiver"/>
</dbReference>
<evidence type="ECO:0000256" key="1">
    <source>
        <dbReference type="ARBA" id="ARBA00022553"/>
    </source>
</evidence>
<protein>
    <recommendedName>
        <fullName evidence="3">Response regulatory domain-containing protein</fullName>
    </recommendedName>
</protein>
<evidence type="ECO:0000313" key="4">
    <source>
        <dbReference type="EMBL" id="KKB63404.1"/>
    </source>
</evidence>
<proteinExistence type="predicted"/>
<dbReference type="InterPro" id="IPR050595">
    <property type="entry name" value="Bact_response_regulator"/>
</dbReference>
<dbReference type="STRING" id="28092.WM40_11710"/>
<accession>A0A0F5K0J3</accession>
<feature type="modified residue" description="4-aspartylphosphate" evidence="2">
    <location>
        <position position="192"/>
    </location>
</feature>
<dbReference type="RefSeq" id="WP_046152935.1">
    <property type="nucleotide sequence ID" value="NZ_CADFGU010000003.1"/>
</dbReference>
<dbReference type="PROSITE" id="PS50110">
    <property type="entry name" value="RESPONSE_REGULATORY"/>
    <property type="match status" value="1"/>
</dbReference>
<keyword evidence="5" id="KW-1185">Reference proteome</keyword>
<dbReference type="Proteomes" id="UP000033618">
    <property type="component" value="Unassembled WGS sequence"/>
</dbReference>
<dbReference type="AlphaFoldDB" id="A0A0F5K0J3"/>
<comment type="caution">
    <text evidence="4">The sequence shown here is derived from an EMBL/GenBank/DDBJ whole genome shotgun (WGS) entry which is preliminary data.</text>
</comment>
<dbReference type="CDD" id="cd00156">
    <property type="entry name" value="REC"/>
    <property type="match status" value="1"/>
</dbReference>
<dbReference type="GO" id="GO:0000160">
    <property type="term" value="P:phosphorelay signal transduction system"/>
    <property type="evidence" value="ECO:0007669"/>
    <property type="project" value="InterPro"/>
</dbReference>
<dbReference type="EMBL" id="LAQU01000010">
    <property type="protein sequence ID" value="KKB63404.1"/>
    <property type="molecule type" value="Genomic_DNA"/>
</dbReference>
<reference evidence="4 5" key="1">
    <citation type="submission" date="2015-03" db="EMBL/GenBank/DDBJ databases">
        <title>Draft Genome Sequence of Burkholderia andropogonis type strain ICMP2807, isolated from Sorghum bicolor.</title>
        <authorList>
            <person name="Lopes-Santos L."/>
            <person name="Castro D.B."/>
            <person name="Ottoboni L.M."/>
            <person name="Park D."/>
            <person name="Weirc B.S."/>
            <person name="Destefano S.A."/>
        </authorList>
    </citation>
    <scope>NUCLEOTIDE SEQUENCE [LARGE SCALE GENOMIC DNA]</scope>
    <source>
        <strain evidence="4 5">ICMP2807</strain>
    </source>
</reference>
<evidence type="ECO:0000256" key="2">
    <source>
        <dbReference type="PROSITE-ProRule" id="PRU00169"/>
    </source>
</evidence>
<name>A0A0F5K0J3_9BURK</name>
<dbReference type="PANTHER" id="PTHR44591">
    <property type="entry name" value="STRESS RESPONSE REGULATOR PROTEIN 1"/>
    <property type="match status" value="1"/>
</dbReference>
<dbReference type="SMART" id="SM00448">
    <property type="entry name" value="REC"/>
    <property type="match status" value="1"/>
</dbReference>
<dbReference type="PATRIC" id="fig|28092.6.peg.2749"/>
<evidence type="ECO:0000313" key="5">
    <source>
        <dbReference type="Proteomes" id="UP000033618"/>
    </source>
</evidence>
<dbReference type="PANTHER" id="PTHR44591:SF3">
    <property type="entry name" value="RESPONSE REGULATORY DOMAIN-CONTAINING PROTEIN"/>
    <property type="match status" value="1"/>
</dbReference>